<keyword evidence="2 3" id="KW-0647">Proteasome</keyword>
<keyword evidence="1 4" id="KW-0963">Cytoplasm</keyword>
<comment type="similarity">
    <text evidence="3 4">Belongs to the peptidase T1A family.</text>
</comment>
<dbReference type="GO" id="GO:0005634">
    <property type="term" value="C:nucleus"/>
    <property type="evidence" value="ECO:0007669"/>
    <property type="project" value="UniProtKB-SubCell"/>
</dbReference>
<evidence type="ECO:0000256" key="1">
    <source>
        <dbReference type="ARBA" id="ARBA00022490"/>
    </source>
</evidence>
<dbReference type="Pfam" id="PF10584">
    <property type="entry name" value="Proteasome_A_N"/>
    <property type="match status" value="1"/>
</dbReference>
<evidence type="ECO:0000313" key="7">
    <source>
        <dbReference type="EMBL" id="ABO93917.1"/>
    </source>
</evidence>
<dbReference type="STRING" id="436017.A4RRT1"/>
<dbReference type="Gramene" id="ABO93917">
    <property type="protein sequence ID" value="ABO93917"/>
    <property type="gene ID" value="OSTLU_12149"/>
</dbReference>
<evidence type="ECO:0000259" key="6">
    <source>
        <dbReference type="PROSITE" id="PS00388"/>
    </source>
</evidence>
<dbReference type="PROSITE" id="PS51475">
    <property type="entry name" value="PROTEASOME_ALPHA_2"/>
    <property type="match status" value="1"/>
</dbReference>
<feature type="domain" description="Proteasome alpha-type subunits" evidence="6">
    <location>
        <begin position="3"/>
        <end position="25"/>
    </location>
</feature>
<keyword evidence="8" id="KW-1185">Reference proteome</keyword>
<dbReference type="FunFam" id="3.60.20.10:FF:000004">
    <property type="entry name" value="Proteasome subunit alpha type-4"/>
    <property type="match status" value="1"/>
</dbReference>
<dbReference type="Pfam" id="PF00227">
    <property type="entry name" value="Proteasome"/>
    <property type="match status" value="1"/>
</dbReference>
<keyword evidence="5" id="KW-0175">Coiled coil</keyword>
<dbReference type="InterPro" id="IPR050115">
    <property type="entry name" value="Proteasome_alpha"/>
</dbReference>
<dbReference type="KEGG" id="olu:OSTLU_12149"/>
<dbReference type="SMART" id="SM00948">
    <property type="entry name" value="Proteasome_A_N"/>
    <property type="match status" value="1"/>
</dbReference>
<feature type="coiled-coil region" evidence="5">
    <location>
        <begin position="220"/>
        <end position="257"/>
    </location>
</feature>
<accession>A4RRT1</accession>
<dbReference type="RefSeq" id="XP_001415625.1">
    <property type="nucleotide sequence ID" value="XM_001415588.1"/>
</dbReference>
<protein>
    <recommendedName>
        <fullName evidence="4">Proteasome subunit alpha type</fullName>
    </recommendedName>
</protein>
<dbReference type="SUPFAM" id="SSF56235">
    <property type="entry name" value="N-terminal nucleophile aminohydrolases (Ntn hydrolases)"/>
    <property type="match status" value="1"/>
</dbReference>
<evidence type="ECO:0000256" key="5">
    <source>
        <dbReference type="SAM" id="Coils"/>
    </source>
</evidence>
<gene>
    <name evidence="7" type="ORF">OSTLU_12149</name>
</gene>
<organism evidence="7 8">
    <name type="scientific">Ostreococcus lucimarinus (strain CCE9901)</name>
    <dbReference type="NCBI Taxonomy" id="436017"/>
    <lineage>
        <taxon>Eukaryota</taxon>
        <taxon>Viridiplantae</taxon>
        <taxon>Chlorophyta</taxon>
        <taxon>Mamiellophyceae</taxon>
        <taxon>Mamiellales</taxon>
        <taxon>Bathycoccaceae</taxon>
        <taxon>Ostreococcus</taxon>
    </lineage>
</organism>
<dbReference type="PANTHER" id="PTHR11599">
    <property type="entry name" value="PROTEASOME SUBUNIT ALPHA/BETA"/>
    <property type="match status" value="1"/>
</dbReference>
<dbReference type="NCBIfam" id="NF003075">
    <property type="entry name" value="PRK03996.1"/>
    <property type="match status" value="1"/>
</dbReference>
<comment type="function">
    <text evidence="4">The proteasome is a multicatalytic proteinase complex which is characterized by its ability to cleave peptides with Arg, Phe, Tyr, Leu, and Glu adjacent to the leaving group at neutral or slightly basic pH.</text>
</comment>
<sequence length="258" mass="28177">MPYDSAITVFSPDGHLFQVEYAMEAVRKGTLTVGVRGSDIVVLGVERKAVPKLQDARTIRKIQLLDDHIAVAFAGLTADARILINRARTECQSHRLTLEDEASVEYITRYIGGVQQKYTQSGGVRPFGLSTLIAGFSPEGKPQLFHTDPSGTYSQWKANATGRNSKSVREWLEKHYEDFSGEEAIKFTLKALLEVVEPGSKNIEIGVIRSPTSGLEMLSAETIDALVKNIEDEKAELDKAKKEKARAAAEAAAAAATL</sequence>
<evidence type="ECO:0000313" key="8">
    <source>
        <dbReference type="Proteomes" id="UP000001568"/>
    </source>
</evidence>
<comment type="subcellular location">
    <subcellularLocation>
        <location evidence="4">Cytoplasm</location>
    </subcellularLocation>
    <subcellularLocation>
        <location evidence="4">Nucleus</location>
    </subcellularLocation>
</comment>
<evidence type="ECO:0000256" key="2">
    <source>
        <dbReference type="ARBA" id="ARBA00022942"/>
    </source>
</evidence>
<dbReference type="GeneID" id="4999947"/>
<dbReference type="OMA" id="ICMLDHH"/>
<dbReference type="Proteomes" id="UP000001568">
    <property type="component" value="Chromosome 1"/>
</dbReference>
<dbReference type="AlphaFoldDB" id="A4RRT1"/>
<dbReference type="OrthoDB" id="431557at2759"/>
<dbReference type="HOGENOM" id="CLU_035750_4_0_1"/>
<dbReference type="eggNOG" id="KOG0183">
    <property type="taxonomic scope" value="Eukaryota"/>
</dbReference>
<dbReference type="InterPro" id="IPR023332">
    <property type="entry name" value="Proteasome_alpha-type"/>
</dbReference>
<dbReference type="InterPro" id="IPR001353">
    <property type="entry name" value="Proteasome_sua/b"/>
</dbReference>
<dbReference type="PROSITE" id="PS00388">
    <property type="entry name" value="PROTEASOME_ALPHA_1"/>
    <property type="match status" value="1"/>
</dbReference>
<dbReference type="GO" id="GO:0019773">
    <property type="term" value="C:proteasome core complex, alpha-subunit complex"/>
    <property type="evidence" value="ECO:0007669"/>
    <property type="project" value="UniProtKB-UniRule"/>
</dbReference>
<proteinExistence type="inferred from homology"/>
<dbReference type="CDD" id="cd03755">
    <property type="entry name" value="proteasome_alpha_type_7"/>
    <property type="match status" value="1"/>
</dbReference>
<evidence type="ECO:0000256" key="3">
    <source>
        <dbReference type="PROSITE-ProRule" id="PRU00808"/>
    </source>
</evidence>
<dbReference type="InterPro" id="IPR029055">
    <property type="entry name" value="Ntn_hydrolases_N"/>
</dbReference>
<dbReference type="Gene3D" id="3.60.20.10">
    <property type="entry name" value="Glutamine Phosphoribosylpyrophosphate, subunit 1, domain 1"/>
    <property type="match status" value="1"/>
</dbReference>
<dbReference type="EMBL" id="CP000581">
    <property type="protein sequence ID" value="ABO93917.1"/>
    <property type="molecule type" value="Genomic_DNA"/>
</dbReference>
<keyword evidence="4" id="KW-0539">Nucleus</keyword>
<evidence type="ECO:0000256" key="4">
    <source>
        <dbReference type="RuleBase" id="RU000551"/>
    </source>
</evidence>
<dbReference type="GO" id="GO:0006511">
    <property type="term" value="P:ubiquitin-dependent protein catabolic process"/>
    <property type="evidence" value="ECO:0007669"/>
    <property type="project" value="InterPro"/>
</dbReference>
<reference evidence="7 8" key="1">
    <citation type="journal article" date="2007" name="Proc. Natl. Acad. Sci. U.S.A.">
        <title>The tiny eukaryote Ostreococcus provides genomic insights into the paradox of plankton speciation.</title>
        <authorList>
            <person name="Palenik B."/>
            <person name="Grimwood J."/>
            <person name="Aerts A."/>
            <person name="Rouze P."/>
            <person name="Salamov A."/>
            <person name="Putnam N."/>
            <person name="Dupont C."/>
            <person name="Jorgensen R."/>
            <person name="Derelle E."/>
            <person name="Rombauts S."/>
            <person name="Zhou K."/>
            <person name="Otillar R."/>
            <person name="Merchant S.S."/>
            <person name="Podell S."/>
            <person name="Gaasterland T."/>
            <person name="Napoli C."/>
            <person name="Gendler K."/>
            <person name="Manuell A."/>
            <person name="Tai V."/>
            <person name="Vallon O."/>
            <person name="Piganeau G."/>
            <person name="Jancek S."/>
            <person name="Heijde M."/>
            <person name="Jabbari K."/>
            <person name="Bowler C."/>
            <person name="Lohr M."/>
            <person name="Robbens S."/>
            <person name="Werner G."/>
            <person name="Dubchak I."/>
            <person name="Pazour G.J."/>
            <person name="Ren Q."/>
            <person name="Paulsen I."/>
            <person name="Delwiche C."/>
            <person name="Schmutz J."/>
            <person name="Rokhsar D."/>
            <person name="Van de Peer Y."/>
            <person name="Moreau H."/>
            <person name="Grigoriev I.V."/>
        </authorList>
    </citation>
    <scope>NUCLEOTIDE SEQUENCE [LARGE SCALE GENOMIC DNA]</scope>
    <source>
        <strain evidence="7 8">CCE9901</strain>
    </source>
</reference>
<dbReference type="GO" id="GO:0005737">
    <property type="term" value="C:cytoplasm"/>
    <property type="evidence" value="ECO:0007669"/>
    <property type="project" value="UniProtKB-SubCell"/>
</dbReference>
<comment type="subunit">
    <text evidence="4">The 20S proteasome core is composed of 28 subunits that are arranged in four stacked rings, resulting in a barrel-shaped structure. The two end rings are each formed by seven alpha subunits, and the two central rings are each formed by seven beta subunits.</text>
</comment>
<dbReference type="InterPro" id="IPR000426">
    <property type="entry name" value="Proteasome_asu_N"/>
</dbReference>
<name>A4RRT1_OSTLU</name>